<dbReference type="Gene3D" id="1.10.3730.20">
    <property type="match status" value="1"/>
</dbReference>
<dbReference type="EMBL" id="QFQB01000030">
    <property type="protein sequence ID" value="PZQ46207.1"/>
    <property type="molecule type" value="Genomic_DNA"/>
</dbReference>
<evidence type="ECO:0000256" key="5">
    <source>
        <dbReference type="ARBA" id="ARBA00022989"/>
    </source>
</evidence>
<comment type="caution">
    <text evidence="8">The sequence shown here is derived from an EMBL/GenBank/DDBJ whole genome shotgun (WGS) entry which is preliminary data.</text>
</comment>
<dbReference type="Pfam" id="PF08449">
    <property type="entry name" value="UAA"/>
    <property type="match status" value="1"/>
</dbReference>
<keyword evidence="2" id="KW-0813">Transport</keyword>
<dbReference type="GO" id="GO:0005459">
    <property type="term" value="F:UDP-galactose transmembrane transporter activity"/>
    <property type="evidence" value="ECO:0007669"/>
    <property type="project" value="TreeGrafter"/>
</dbReference>
<protein>
    <submittedName>
        <fullName evidence="8">Uncharacterized protein</fullName>
    </submittedName>
</protein>
<dbReference type="PANTHER" id="PTHR10778">
    <property type="entry name" value="SOLUTE CARRIER FAMILY 35 MEMBER B"/>
    <property type="match status" value="1"/>
</dbReference>
<evidence type="ECO:0000256" key="7">
    <source>
        <dbReference type="SAM" id="MobiDB-lite"/>
    </source>
</evidence>
<feature type="region of interest" description="Disordered" evidence="7">
    <location>
        <begin position="65"/>
        <end position="85"/>
    </location>
</feature>
<gene>
    <name evidence="8" type="ORF">DI551_05505</name>
</gene>
<reference evidence="8 9" key="1">
    <citation type="submission" date="2017-08" db="EMBL/GenBank/DDBJ databases">
        <title>Infants hospitalized years apart are colonized by the same room-sourced microbial strains.</title>
        <authorList>
            <person name="Brooks B."/>
            <person name="Olm M.R."/>
            <person name="Firek B.A."/>
            <person name="Baker R."/>
            <person name="Thomas B.C."/>
            <person name="Morowitz M.J."/>
            <person name="Banfield J.F."/>
        </authorList>
    </citation>
    <scope>NUCLEOTIDE SEQUENCE [LARGE SCALE GENOMIC DNA]</scope>
    <source>
        <strain evidence="8">S2_005_002_R2_29</strain>
    </source>
</reference>
<evidence type="ECO:0000256" key="6">
    <source>
        <dbReference type="ARBA" id="ARBA00023136"/>
    </source>
</evidence>
<evidence type="ECO:0000256" key="4">
    <source>
        <dbReference type="ARBA" id="ARBA00022824"/>
    </source>
</evidence>
<dbReference type="SUPFAM" id="SSF103481">
    <property type="entry name" value="Multidrug resistance efflux transporter EmrE"/>
    <property type="match status" value="1"/>
</dbReference>
<proteinExistence type="predicted"/>
<keyword evidence="5" id="KW-1133">Transmembrane helix</keyword>
<keyword evidence="4" id="KW-0256">Endoplasmic reticulum</keyword>
<sequence length="85" mass="9311">MEFHQSIFLQVSGYGPLACSVVTTTRKFFTVLCSVLFFGNPLSSRQWLGTLLVFSGLFADAAFGKSKASGKKPTTTKQEKQKLIS</sequence>
<keyword evidence="6" id="KW-0472">Membrane</keyword>
<dbReference type="Proteomes" id="UP000249417">
    <property type="component" value="Unassembled WGS sequence"/>
</dbReference>
<accession>A0A2W5PNF1</accession>
<evidence type="ECO:0000313" key="8">
    <source>
        <dbReference type="EMBL" id="PZQ46207.1"/>
    </source>
</evidence>
<organism evidence="8 9">
    <name type="scientific">Micavibrio aeruginosavorus</name>
    <dbReference type="NCBI Taxonomy" id="349221"/>
    <lineage>
        <taxon>Bacteria</taxon>
        <taxon>Pseudomonadati</taxon>
        <taxon>Bdellovibrionota</taxon>
        <taxon>Bdellovibrionia</taxon>
        <taxon>Bdellovibrionales</taxon>
        <taxon>Pseudobdellovibrionaceae</taxon>
        <taxon>Micavibrio</taxon>
    </lineage>
</organism>
<dbReference type="InterPro" id="IPR013657">
    <property type="entry name" value="SCL35B1-4/HUT1"/>
</dbReference>
<evidence type="ECO:0000256" key="2">
    <source>
        <dbReference type="ARBA" id="ARBA00022448"/>
    </source>
</evidence>
<dbReference type="PANTHER" id="PTHR10778:SF10">
    <property type="entry name" value="SOLUTE CARRIER FAMILY 35 MEMBER B1"/>
    <property type="match status" value="1"/>
</dbReference>
<dbReference type="InterPro" id="IPR037185">
    <property type="entry name" value="EmrE-like"/>
</dbReference>
<keyword evidence="3" id="KW-0812">Transmembrane</keyword>
<evidence type="ECO:0000256" key="3">
    <source>
        <dbReference type="ARBA" id="ARBA00022692"/>
    </source>
</evidence>
<evidence type="ECO:0000313" key="9">
    <source>
        <dbReference type="Proteomes" id="UP000249417"/>
    </source>
</evidence>
<name>A0A2W5PNF1_9BACT</name>
<dbReference type="AlphaFoldDB" id="A0A2W5PNF1"/>
<comment type="subcellular location">
    <subcellularLocation>
        <location evidence="1">Endoplasmic reticulum membrane</location>
        <topology evidence="1">Multi-pass membrane protein</topology>
    </subcellularLocation>
</comment>
<feature type="compositionally biased region" description="Low complexity" evidence="7">
    <location>
        <begin position="65"/>
        <end position="76"/>
    </location>
</feature>
<dbReference type="GO" id="GO:0005460">
    <property type="term" value="F:UDP-glucose transmembrane transporter activity"/>
    <property type="evidence" value="ECO:0007669"/>
    <property type="project" value="TreeGrafter"/>
</dbReference>
<evidence type="ECO:0000256" key="1">
    <source>
        <dbReference type="ARBA" id="ARBA00004477"/>
    </source>
</evidence>